<evidence type="ECO:0000313" key="2">
    <source>
        <dbReference type="Proteomes" id="UP001206089"/>
    </source>
</evidence>
<name>A0AAW5LTN7_STRSU</name>
<proteinExistence type="predicted"/>
<sequence length="75" mass="8705">MIELYFIFNGHRRYYLGNFVQVQDAIDTLKAHQKTSSAINNPRFHKSMSGNAIRIDYGAVDCYYLITASKEKELK</sequence>
<reference evidence="1" key="1">
    <citation type="submission" date="2022-07" db="EMBL/GenBank/DDBJ databases">
        <authorList>
            <person name="Peng Z."/>
        </authorList>
    </citation>
    <scope>NUCLEOTIDE SEQUENCE</scope>
    <source>
        <strain evidence="1">2022WUSS069</strain>
    </source>
</reference>
<evidence type="ECO:0000313" key="1">
    <source>
        <dbReference type="EMBL" id="MCR1233254.1"/>
    </source>
</evidence>
<accession>A0AAW5LTN7</accession>
<dbReference type="EMBL" id="JANJPK010000026">
    <property type="protein sequence ID" value="MCR1233254.1"/>
    <property type="molecule type" value="Genomic_DNA"/>
</dbReference>
<gene>
    <name evidence="1" type="ORF">NQD44_09075</name>
</gene>
<comment type="caution">
    <text evidence="1">The sequence shown here is derived from an EMBL/GenBank/DDBJ whole genome shotgun (WGS) entry which is preliminary data.</text>
</comment>
<dbReference type="Proteomes" id="UP001206089">
    <property type="component" value="Unassembled WGS sequence"/>
</dbReference>
<evidence type="ECO:0008006" key="3">
    <source>
        <dbReference type="Google" id="ProtNLM"/>
    </source>
</evidence>
<dbReference type="AlphaFoldDB" id="A0AAW5LTN7"/>
<protein>
    <recommendedName>
        <fullName evidence="3">Phage protein</fullName>
    </recommendedName>
</protein>
<organism evidence="1 2">
    <name type="scientific">Streptococcus suis</name>
    <dbReference type="NCBI Taxonomy" id="1307"/>
    <lineage>
        <taxon>Bacteria</taxon>
        <taxon>Bacillati</taxon>
        <taxon>Bacillota</taxon>
        <taxon>Bacilli</taxon>
        <taxon>Lactobacillales</taxon>
        <taxon>Streptococcaceae</taxon>
        <taxon>Streptococcus</taxon>
    </lineage>
</organism>
<dbReference type="RefSeq" id="WP_257384649.1">
    <property type="nucleotide sequence ID" value="NZ_JANJPK010000026.1"/>
</dbReference>